<dbReference type="GO" id="GO:0032993">
    <property type="term" value="C:protein-DNA complex"/>
    <property type="evidence" value="ECO:0007669"/>
    <property type="project" value="TreeGrafter"/>
</dbReference>
<dbReference type="GO" id="GO:0000156">
    <property type="term" value="F:phosphorelay response regulator activity"/>
    <property type="evidence" value="ECO:0007669"/>
    <property type="project" value="TreeGrafter"/>
</dbReference>
<keyword evidence="12" id="KW-1185">Reference proteome</keyword>
<keyword evidence="2 7" id="KW-0597">Phosphoprotein</keyword>
<evidence type="ECO:0000313" key="11">
    <source>
        <dbReference type="EMBL" id="KWX76783.1"/>
    </source>
</evidence>
<dbReference type="PROSITE" id="PS51755">
    <property type="entry name" value="OMPR_PHOB"/>
    <property type="match status" value="1"/>
</dbReference>
<keyword evidence="4" id="KW-0805">Transcription regulation</keyword>
<evidence type="ECO:0000259" key="10">
    <source>
        <dbReference type="PROSITE" id="PS51755"/>
    </source>
</evidence>
<evidence type="ECO:0000256" key="1">
    <source>
        <dbReference type="ARBA" id="ARBA00004496"/>
    </source>
</evidence>
<dbReference type="Proteomes" id="UP000070475">
    <property type="component" value="Unassembled WGS sequence"/>
</dbReference>
<proteinExistence type="predicted"/>
<gene>
    <name evidence="11" type="ORF">AMQ84_13950</name>
</gene>
<evidence type="ECO:0000256" key="7">
    <source>
        <dbReference type="PROSITE-ProRule" id="PRU00169"/>
    </source>
</evidence>
<name>A0A132U096_9BACL</name>
<dbReference type="RefSeq" id="WP_060860859.1">
    <property type="nucleotide sequence ID" value="NZ_LIRB01000129.1"/>
</dbReference>
<keyword evidence="3" id="KW-0902">Two-component regulatory system</keyword>
<dbReference type="PROSITE" id="PS50110">
    <property type="entry name" value="RESPONSE_REGULATORY"/>
    <property type="match status" value="1"/>
</dbReference>
<dbReference type="PATRIC" id="fig|483937.3.peg.2163"/>
<dbReference type="SMART" id="SM00862">
    <property type="entry name" value="Trans_reg_C"/>
    <property type="match status" value="1"/>
</dbReference>
<dbReference type="InterPro" id="IPR039420">
    <property type="entry name" value="WalR-like"/>
</dbReference>
<accession>A0A132U096</accession>
<dbReference type="SUPFAM" id="SSF52172">
    <property type="entry name" value="CheY-like"/>
    <property type="match status" value="1"/>
</dbReference>
<comment type="caution">
    <text evidence="11">The sequence shown here is derived from an EMBL/GenBank/DDBJ whole genome shotgun (WGS) entry which is preliminary data.</text>
</comment>
<dbReference type="OrthoDB" id="1655504at2"/>
<dbReference type="CDD" id="cd00383">
    <property type="entry name" value="trans_reg_C"/>
    <property type="match status" value="1"/>
</dbReference>
<protein>
    <submittedName>
        <fullName evidence="11">XRE family transcriptional regulator</fullName>
    </submittedName>
</protein>
<dbReference type="AlphaFoldDB" id="A0A132U096"/>
<evidence type="ECO:0000256" key="8">
    <source>
        <dbReference type="PROSITE-ProRule" id="PRU01091"/>
    </source>
</evidence>
<comment type="subcellular location">
    <subcellularLocation>
        <location evidence="1">Cytoplasm</location>
    </subcellularLocation>
</comment>
<evidence type="ECO:0000256" key="6">
    <source>
        <dbReference type="ARBA" id="ARBA00023163"/>
    </source>
</evidence>
<dbReference type="PANTHER" id="PTHR48111:SF2">
    <property type="entry name" value="RESPONSE REGULATOR SAER"/>
    <property type="match status" value="1"/>
</dbReference>
<evidence type="ECO:0000256" key="5">
    <source>
        <dbReference type="ARBA" id="ARBA00023125"/>
    </source>
</evidence>
<evidence type="ECO:0000256" key="3">
    <source>
        <dbReference type="ARBA" id="ARBA00023012"/>
    </source>
</evidence>
<evidence type="ECO:0000256" key="2">
    <source>
        <dbReference type="ARBA" id="ARBA00022553"/>
    </source>
</evidence>
<feature type="DNA-binding region" description="OmpR/PhoB-type" evidence="8">
    <location>
        <begin position="130"/>
        <end position="228"/>
    </location>
</feature>
<dbReference type="InterPro" id="IPR036388">
    <property type="entry name" value="WH-like_DNA-bd_sf"/>
</dbReference>
<dbReference type="Gene3D" id="1.10.10.10">
    <property type="entry name" value="Winged helix-like DNA-binding domain superfamily/Winged helix DNA-binding domain"/>
    <property type="match status" value="1"/>
</dbReference>
<keyword evidence="6" id="KW-0804">Transcription</keyword>
<dbReference type="Pfam" id="PF00486">
    <property type="entry name" value="Trans_reg_C"/>
    <property type="match status" value="1"/>
</dbReference>
<dbReference type="Gene3D" id="6.10.250.690">
    <property type="match status" value="1"/>
</dbReference>
<feature type="modified residue" description="4-aspartylphosphate" evidence="7">
    <location>
        <position position="53"/>
    </location>
</feature>
<dbReference type="PANTHER" id="PTHR48111">
    <property type="entry name" value="REGULATOR OF RPOS"/>
    <property type="match status" value="1"/>
</dbReference>
<keyword evidence="5 8" id="KW-0238">DNA-binding</keyword>
<dbReference type="InterPro" id="IPR001789">
    <property type="entry name" value="Sig_transdc_resp-reg_receiver"/>
</dbReference>
<feature type="domain" description="OmpR/PhoB-type" evidence="10">
    <location>
        <begin position="130"/>
        <end position="228"/>
    </location>
</feature>
<dbReference type="EMBL" id="LIRB01000129">
    <property type="protein sequence ID" value="KWX76783.1"/>
    <property type="molecule type" value="Genomic_DNA"/>
</dbReference>
<dbReference type="Gene3D" id="3.40.50.2300">
    <property type="match status" value="1"/>
</dbReference>
<dbReference type="SMART" id="SM00448">
    <property type="entry name" value="REC"/>
    <property type="match status" value="1"/>
</dbReference>
<evidence type="ECO:0000256" key="4">
    <source>
        <dbReference type="ARBA" id="ARBA00023015"/>
    </source>
</evidence>
<evidence type="ECO:0000259" key="9">
    <source>
        <dbReference type="PROSITE" id="PS50110"/>
    </source>
</evidence>
<reference evidence="11 12" key="1">
    <citation type="submission" date="2015-08" db="EMBL/GenBank/DDBJ databases">
        <title>Genomes of Paenibacillus riograndensis.</title>
        <authorList>
            <person name="Sant'Anna F.H."/>
            <person name="Souza R."/>
            <person name="Ambrosini A."/>
            <person name="Bach E."/>
            <person name="Fernandes G."/>
            <person name="Balsanelli E."/>
            <person name="Baura V.A."/>
            <person name="Pedrosa F.O."/>
            <person name="Souza E.M."/>
            <person name="Passaglia L."/>
        </authorList>
    </citation>
    <scope>NUCLEOTIDE SEQUENCE [LARGE SCALE GENOMIC DNA]</scope>
    <source>
        <strain evidence="11 12">CAS34</strain>
    </source>
</reference>
<dbReference type="GO" id="GO:0000976">
    <property type="term" value="F:transcription cis-regulatory region binding"/>
    <property type="evidence" value="ECO:0007669"/>
    <property type="project" value="TreeGrafter"/>
</dbReference>
<dbReference type="FunFam" id="1.10.10.10:FF:000018">
    <property type="entry name" value="DNA-binding response regulator ResD"/>
    <property type="match status" value="1"/>
</dbReference>
<dbReference type="Pfam" id="PF00072">
    <property type="entry name" value="Response_reg"/>
    <property type="match status" value="1"/>
</dbReference>
<feature type="domain" description="Response regulatory" evidence="9">
    <location>
        <begin position="4"/>
        <end position="117"/>
    </location>
</feature>
<dbReference type="InterPro" id="IPR011006">
    <property type="entry name" value="CheY-like_superfamily"/>
</dbReference>
<dbReference type="GO" id="GO:0005829">
    <property type="term" value="C:cytosol"/>
    <property type="evidence" value="ECO:0007669"/>
    <property type="project" value="TreeGrafter"/>
</dbReference>
<dbReference type="InterPro" id="IPR001867">
    <property type="entry name" value="OmpR/PhoB-type_DNA-bd"/>
</dbReference>
<sequence length="228" mass="25663">MPFNILVVEDDADINCLLCTLLGRQGYQTESAFSGSEAKLLLSAQGYDLVLLDLMLPGMSGEELIKDIRSRSFVPVIVISAKAETKGKIENFKNGADDYITKPFDKEEVLARIEAQLRRYRNFSTPEQSAKLLVYQDLVLDISARTAKIAGKPLALTAKEFELLVILVRSPDKVFTREDLYQVVWKERYAVEDNTINVHISNLRSKLARSAPDQPYIETVWGIGFKMA</sequence>
<evidence type="ECO:0000313" key="12">
    <source>
        <dbReference type="Proteomes" id="UP000070475"/>
    </source>
</evidence>
<organism evidence="11 12">
    <name type="scientific">Paenibacillus riograndensis</name>
    <dbReference type="NCBI Taxonomy" id="483937"/>
    <lineage>
        <taxon>Bacteria</taxon>
        <taxon>Bacillati</taxon>
        <taxon>Bacillota</taxon>
        <taxon>Bacilli</taxon>
        <taxon>Bacillales</taxon>
        <taxon>Paenibacillaceae</taxon>
        <taxon>Paenibacillus</taxon>
        <taxon>Paenibacillus sonchi group</taxon>
    </lineage>
</organism>
<dbReference type="GO" id="GO:0006355">
    <property type="term" value="P:regulation of DNA-templated transcription"/>
    <property type="evidence" value="ECO:0007669"/>
    <property type="project" value="InterPro"/>
</dbReference>